<dbReference type="Pfam" id="PF25133">
    <property type="entry name" value="TYW2_N_2"/>
    <property type="match status" value="1"/>
</dbReference>
<evidence type="ECO:0000256" key="1">
    <source>
        <dbReference type="ARBA" id="ARBA00004797"/>
    </source>
</evidence>
<evidence type="ECO:0000256" key="7">
    <source>
        <dbReference type="SAM" id="MobiDB-lite"/>
    </source>
</evidence>
<comment type="catalytic activity">
    <reaction evidence="6">
        <text>4-demethylwyosine(37) in tRNA(Phe) + S-adenosyl-L-methionine = 4-demethyl-7-[(3S)-3-amino-3-carboxypropyl]wyosine(37) in tRNA(Phe) + S-methyl-5'-thioadenosine + H(+)</text>
        <dbReference type="Rhea" id="RHEA:36355"/>
        <dbReference type="Rhea" id="RHEA-COMP:10164"/>
        <dbReference type="Rhea" id="RHEA-COMP:10378"/>
        <dbReference type="ChEBI" id="CHEBI:15378"/>
        <dbReference type="ChEBI" id="CHEBI:17509"/>
        <dbReference type="ChEBI" id="CHEBI:59789"/>
        <dbReference type="ChEBI" id="CHEBI:64315"/>
        <dbReference type="ChEBI" id="CHEBI:73550"/>
        <dbReference type="EC" id="2.5.1.114"/>
    </reaction>
</comment>
<feature type="domain" description="SAM-dependent methyltransferase TRM5/TYW2-type" evidence="8">
    <location>
        <begin position="37"/>
        <end position="341"/>
    </location>
</feature>
<dbReference type="InterPro" id="IPR029063">
    <property type="entry name" value="SAM-dependent_MTases_sf"/>
</dbReference>
<protein>
    <recommendedName>
        <fullName evidence="2">tRNA(Phe) (4-demethylwyosine(37)-C(7)) aminocarboxypropyltransferase</fullName>
        <ecNumber evidence="2">2.5.1.114</ecNumber>
    </recommendedName>
</protein>
<organism evidence="9">
    <name type="scientific">uncultured marine group II/III euryarchaeote KM3_155_G07</name>
    <dbReference type="NCBI Taxonomy" id="1457898"/>
    <lineage>
        <taxon>Archaea</taxon>
        <taxon>Methanobacteriati</taxon>
        <taxon>Methanobacteriota</taxon>
        <taxon>environmental samples</taxon>
    </lineage>
</organism>
<evidence type="ECO:0000256" key="2">
    <source>
        <dbReference type="ARBA" id="ARBA00012265"/>
    </source>
</evidence>
<evidence type="ECO:0000256" key="5">
    <source>
        <dbReference type="ARBA" id="ARBA00022694"/>
    </source>
</evidence>
<comment type="pathway">
    <text evidence="1">tRNA modification; wybutosine-tRNA(Phe) biosynthesis.</text>
</comment>
<keyword evidence="3" id="KW-0808">Transferase</keyword>
<dbReference type="InterPro" id="IPR056744">
    <property type="entry name" value="TRM5/TYW2-like_N"/>
</dbReference>
<evidence type="ECO:0000256" key="4">
    <source>
        <dbReference type="ARBA" id="ARBA00022691"/>
    </source>
</evidence>
<accession>A0A075GDU3</accession>
<evidence type="ECO:0000313" key="9">
    <source>
        <dbReference type="EMBL" id="AIF02241.1"/>
    </source>
</evidence>
<dbReference type="CDD" id="cd02440">
    <property type="entry name" value="AdoMet_MTases"/>
    <property type="match status" value="1"/>
</dbReference>
<dbReference type="GO" id="GO:0031591">
    <property type="term" value="P:wybutosine biosynthetic process"/>
    <property type="evidence" value="ECO:0007669"/>
    <property type="project" value="TreeGrafter"/>
</dbReference>
<proteinExistence type="predicted"/>
<gene>
    <name evidence="9" type="primary">TYW3</name>
</gene>
<dbReference type="GO" id="GO:0030488">
    <property type="term" value="P:tRNA methylation"/>
    <property type="evidence" value="ECO:0007669"/>
    <property type="project" value="TreeGrafter"/>
</dbReference>
<dbReference type="Gene3D" id="3.30.300.110">
    <property type="entry name" value="Met-10+ protein-like domains"/>
    <property type="match status" value="1"/>
</dbReference>
<dbReference type="InterPro" id="IPR030382">
    <property type="entry name" value="MeTrfase_TRM5/TYW2"/>
</dbReference>
<dbReference type="GO" id="GO:0005737">
    <property type="term" value="C:cytoplasm"/>
    <property type="evidence" value="ECO:0007669"/>
    <property type="project" value="TreeGrafter"/>
</dbReference>
<evidence type="ECO:0000256" key="3">
    <source>
        <dbReference type="ARBA" id="ARBA00022679"/>
    </source>
</evidence>
<dbReference type="Gene3D" id="3.40.50.150">
    <property type="entry name" value="Vaccinia Virus protein VP39"/>
    <property type="match status" value="1"/>
</dbReference>
<keyword evidence="4" id="KW-0949">S-adenosyl-L-methionine</keyword>
<dbReference type="AlphaFoldDB" id="A0A075GDU3"/>
<evidence type="ECO:0000259" key="8">
    <source>
        <dbReference type="PROSITE" id="PS51684"/>
    </source>
</evidence>
<dbReference type="Pfam" id="PF02475">
    <property type="entry name" value="TRM5-TYW2_MTfase"/>
    <property type="match status" value="1"/>
</dbReference>
<sequence length="343" mass="36832">MASPKHELVAALENFLTEKGVSESEAKTLLDSSPTGWETHGDLILMPKNSLKEWASYAGPELWETVAKSLGGERLARKGEIVGEKRQPQVEMLFGENRWVTHREHGIDYSFDVTKSMFSAGNLAERGRMGELDCRGRGGESASEGDLRSGSGDSGSGETILDLYAGIGYYTLPLLVRAGAAHVHACEWSDDAVDALHQNLAANGVSDRCTVHPGDNQISLSRGGSANDSLAGRDGPAASILGNCDRVMLGLLPSSENGWPLALAALRPEGGILHLHGNAPGGEEEAWAAAVVARLVELERERQATESVSGIERIISLDRLVKVKWYAPHVRHCVADIKITEPL</sequence>
<keyword evidence="5" id="KW-0819">tRNA processing</keyword>
<feature type="region of interest" description="Disordered" evidence="7">
    <location>
        <begin position="133"/>
        <end position="155"/>
    </location>
</feature>
<dbReference type="EC" id="2.5.1.114" evidence="2"/>
<dbReference type="GO" id="GO:0102522">
    <property type="term" value="F:tRNA 4-demethylwyosine alpha-amino-alpha-carboxypropyltransferase activity"/>
    <property type="evidence" value="ECO:0007669"/>
    <property type="project" value="UniProtKB-EC"/>
</dbReference>
<dbReference type="SUPFAM" id="SSF53335">
    <property type="entry name" value="S-adenosyl-L-methionine-dependent methyltransferases"/>
    <property type="match status" value="1"/>
</dbReference>
<name>A0A075GDU3_9EURY</name>
<dbReference type="InterPro" id="IPR056743">
    <property type="entry name" value="TRM5-TYW2-like_MTfase"/>
</dbReference>
<reference evidence="9" key="1">
    <citation type="journal article" date="2014" name="Genome Biol. Evol.">
        <title>Pangenome evidence for extensive interdomain horizontal transfer affecting lineage core and shell genes in uncultured planktonic thaumarchaeota and euryarchaeota.</title>
        <authorList>
            <person name="Deschamps P."/>
            <person name="Zivanovic Y."/>
            <person name="Moreira D."/>
            <person name="Rodriguez-Valera F."/>
            <person name="Lopez-Garcia P."/>
        </authorList>
    </citation>
    <scope>NUCLEOTIDE SEQUENCE</scope>
</reference>
<dbReference type="PANTHER" id="PTHR23245:SF25">
    <property type="entry name" value="TRNA WYBUTOSINE-SYNTHESIZING PROTEIN 2 HOMOLOG"/>
    <property type="match status" value="1"/>
</dbReference>
<evidence type="ECO:0000256" key="6">
    <source>
        <dbReference type="ARBA" id="ARBA00049400"/>
    </source>
</evidence>
<dbReference type="PROSITE" id="PS51684">
    <property type="entry name" value="SAM_MT_TRM5_TYW2"/>
    <property type="match status" value="1"/>
</dbReference>
<dbReference type="EMBL" id="KF900644">
    <property type="protein sequence ID" value="AIF02241.1"/>
    <property type="molecule type" value="Genomic_DNA"/>
</dbReference>
<dbReference type="PANTHER" id="PTHR23245">
    <property type="entry name" value="TRNA METHYLTRANSFERASE"/>
    <property type="match status" value="1"/>
</dbReference>
<dbReference type="GO" id="GO:0008175">
    <property type="term" value="F:tRNA methyltransferase activity"/>
    <property type="evidence" value="ECO:0007669"/>
    <property type="project" value="TreeGrafter"/>
</dbReference>